<accession>A0A0V0RAD8</accession>
<dbReference type="Proteomes" id="UP000054630">
    <property type="component" value="Unassembled WGS sequence"/>
</dbReference>
<evidence type="ECO:0000313" key="2">
    <source>
        <dbReference type="EMBL" id="KRX11469.1"/>
    </source>
</evidence>
<dbReference type="EMBL" id="JYDL01002122">
    <property type="protein sequence ID" value="KRX11469.1"/>
    <property type="molecule type" value="Genomic_DNA"/>
</dbReference>
<feature type="region of interest" description="Disordered" evidence="1">
    <location>
        <begin position="61"/>
        <end position="88"/>
    </location>
</feature>
<feature type="non-terminal residue" evidence="2">
    <location>
        <position position="88"/>
    </location>
</feature>
<comment type="caution">
    <text evidence="2">The sequence shown here is derived from an EMBL/GenBank/DDBJ whole genome shotgun (WGS) entry which is preliminary data.</text>
</comment>
<feature type="non-terminal residue" evidence="2">
    <location>
        <position position="1"/>
    </location>
</feature>
<gene>
    <name evidence="2" type="ORF">T07_4353</name>
</gene>
<evidence type="ECO:0000256" key="1">
    <source>
        <dbReference type="SAM" id="MobiDB-lite"/>
    </source>
</evidence>
<feature type="compositionally biased region" description="Basic residues" evidence="1">
    <location>
        <begin position="79"/>
        <end position="88"/>
    </location>
</feature>
<dbReference type="AlphaFoldDB" id="A0A0V0RAD8"/>
<sequence>LRMEPRRRRGWSSKDRMEISVLGRSEAAWIGSVDYGELTSGGEPLAVRASRWQVAAWERLPSSGSARRSDRGRWTYQTSRRRRLSPRW</sequence>
<evidence type="ECO:0000313" key="3">
    <source>
        <dbReference type="Proteomes" id="UP000054630"/>
    </source>
</evidence>
<name>A0A0V0RAD8_9BILA</name>
<proteinExistence type="predicted"/>
<organism evidence="2 3">
    <name type="scientific">Trichinella nelsoni</name>
    <dbReference type="NCBI Taxonomy" id="6336"/>
    <lineage>
        <taxon>Eukaryota</taxon>
        <taxon>Metazoa</taxon>
        <taxon>Ecdysozoa</taxon>
        <taxon>Nematoda</taxon>
        <taxon>Enoplea</taxon>
        <taxon>Dorylaimia</taxon>
        <taxon>Trichinellida</taxon>
        <taxon>Trichinellidae</taxon>
        <taxon>Trichinella</taxon>
    </lineage>
</organism>
<keyword evidence="3" id="KW-1185">Reference proteome</keyword>
<protein>
    <submittedName>
        <fullName evidence="2">Uncharacterized protein</fullName>
    </submittedName>
</protein>
<reference evidence="2 3" key="1">
    <citation type="submission" date="2015-01" db="EMBL/GenBank/DDBJ databases">
        <title>Evolution of Trichinella species and genotypes.</title>
        <authorList>
            <person name="Korhonen P.K."/>
            <person name="Edoardo P."/>
            <person name="Giuseppe L.R."/>
            <person name="Gasser R.B."/>
        </authorList>
    </citation>
    <scope>NUCLEOTIDE SEQUENCE [LARGE SCALE GENOMIC DNA]</scope>
    <source>
        <strain evidence="2">ISS37</strain>
    </source>
</reference>